<dbReference type="PANTHER" id="PTHR43005:SF1">
    <property type="entry name" value="SPERMIDINE_PUTRESCINE TRANSPORT SYSTEM PERMEASE PROTEIN"/>
    <property type="match status" value="1"/>
</dbReference>
<evidence type="ECO:0000256" key="7">
    <source>
        <dbReference type="RuleBase" id="RU363032"/>
    </source>
</evidence>
<organism evidence="10 11">
    <name type="scientific">Terrabacter terrae</name>
    <dbReference type="NCBI Taxonomy" id="318434"/>
    <lineage>
        <taxon>Bacteria</taxon>
        <taxon>Bacillati</taxon>
        <taxon>Actinomycetota</taxon>
        <taxon>Actinomycetes</taxon>
        <taxon>Micrococcales</taxon>
        <taxon>Intrasporangiaceae</taxon>
        <taxon>Terrabacter</taxon>
    </lineage>
</organism>
<feature type="domain" description="ABC transmembrane type-1" evidence="9">
    <location>
        <begin position="103"/>
        <end position="319"/>
    </location>
</feature>
<feature type="region of interest" description="Disordered" evidence="8">
    <location>
        <begin position="1"/>
        <end position="29"/>
    </location>
</feature>
<feature type="transmembrane region" description="Helical" evidence="7">
    <location>
        <begin position="193"/>
        <end position="218"/>
    </location>
</feature>
<protein>
    <submittedName>
        <fullName evidence="10">Sugar ABC transporter permease</fullName>
    </submittedName>
</protein>
<evidence type="ECO:0000256" key="6">
    <source>
        <dbReference type="ARBA" id="ARBA00023136"/>
    </source>
</evidence>
<keyword evidence="4 7" id="KW-0812">Transmembrane</keyword>
<feature type="transmembrane region" description="Helical" evidence="7">
    <location>
        <begin position="107"/>
        <end position="128"/>
    </location>
</feature>
<sequence length="331" mass="36507">MSDSTAVTPAPADSAGAGATRSRMPSGPFRRKRAGRIGHVHPLVALLWLAPALALILGVVLYPAVKLFDASRGQYSITGLRTGDAGWANYQKVLEHQDLGQVLRNTVVWVVAVVAFTIVIGLALAQFLVKSFPGRRFVRWAVIVPWAASLVITSQLFVLLYDYNYGVINYVLLKLHLISTPIDFLGNDSWTMFSMVLVGIFVSLPFTIFVFIAGLGAIPDDVMEAATVDGASPWQRYWNITLPLMRPALMVATVLNIIYVFNSFPIVYTLNDRNPGYAHDTTITFMYKLAFKSQEHDVGMSAAAGIFNVLLILVVVAIYLRIINVREETTR</sequence>
<feature type="transmembrane region" description="Helical" evidence="7">
    <location>
        <begin position="298"/>
        <end position="322"/>
    </location>
</feature>
<feature type="transmembrane region" description="Helical" evidence="7">
    <location>
        <begin position="238"/>
        <end position="261"/>
    </location>
</feature>
<name>A0ABN1ZML1_9MICO</name>
<evidence type="ECO:0000256" key="5">
    <source>
        <dbReference type="ARBA" id="ARBA00022989"/>
    </source>
</evidence>
<dbReference type="PANTHER" id="PTHR43005">
    <property type="entry name" value="BLR7065 PROTEIN"/>
    <property type="match status" value="1"/>
</dbReference>
<dbReference type="InterPro" id="IPR035906">
    <property type="entry name" value="MetI-like_sf"/>
</dbReference>
<dbReference type="InterPro" id="IPR000515">
    <property type="entry name" value="MetI-like"/>
</dbReference>
<dbReference type="RefSeq" id="WP_343994423.1">
    <property type="nucleotide sequence ID" value="NZ_BAAANB010000065.1"/>
</dbReference>
<evidence type="ECO:0000256" key="3">
    <source>
        <dbReference type="ARBA" id="ARBA00022475"/>
    </source>
</evidence>
<evidence type="ECO:0000313" key="10">
    <source>
        <dbReference type="EMBL" id="GAA1501182.1"/>
    </source>
</evidence>
<keyword evidence="11" id="KW-1185">Reference proteome</keyword>
<feature type="transmembrane region" description="Helical" evidence="7">
    <location>
        <begin position="40"/>
        <end position="65"/>
    </location>
</feature>
<keyword evidence="2 7" id="KW-0813">Transport</keyword>
<evidence type="ECO:0000256" key="1">
    <source>
        <dbReference type="ARBA" id="ARBA00004651"/>
    </source>
</evidence>
<accession>A0ABN1ZML1</accession>
<evidence type="ECO:0000256" key="4">
    <source>
        <dbReference type="ARBA" id="ARBA00022692"/>
    </source>
</evidence>
<evidence type="ECO:0000259" key="9">
    <source>
        <dbReference type="PROSITE" id="PS50928"/>
    </source>
</evidence>
<dbReference type="EMBL" id="BAAANB010000065">
    <property type="protein sequence ID" value="GAA1501182.1"/>
    <property type="molecule type" value="Genomic_DNA"/>
</dbReference>
<dbReference type="Gene3D" id="1.10.3720.10">
    <property type="entry name" value="MetI-like"/>
    <property type="match status" value="1"/>
</dbReference>
<dbReference type="Pfam" id="PF00528">
    <property type="entry name" value="BPD_transp_1"/>
    <property type="match status" value="1"/>
</dbReference>
<feature type="transmembrane region" description="Helical" evidence="7">
    <location>
        <begin position="140"/>
        <end position="161"/>
    </location>
</feature>
<evidence type="ECO:0000256" key="8">
    <source>
        <dbReference type="SAM" id="MobiDB-lite"/>
    </source>
</evidence>
<evidence type="ECO:0000256" key="2">
    <source>
        <dbReference type="ARBA" id="ARBA00022448"/>
    </source>
</evidence>
<proteinExistence type="inferred from homology"/>
<gene>
    <name evidence="10" type="ORF">GCM10009740_37810</name>
</gene>
<comment type="caution">
    <text evidence="10">The sequence shown here is derived from an EMBL/GenBank/DDBJ whole genome shotgun (WGS) entry which is preliminary data.</text>
</comment>
<dbReference type="PROSITE" id="PS50928">
    <property type="entry name" value="ABC_TM1"/>
    <property type="match status" value="1"/>
</dbReference>
<dbReference type="CDD" id="cd06261">
    <property type="entry name" value="TM_PBP2"/>
    <property type="match status" value="1"/>
</dbReference>
<evidence type="ECO:0000313" key="11">
    <source>
        <dbReference type="Proteomes" id="UP001501285"/>
    </source>
</evidence>
<reference evidence="10 11" key="1">
    <citation type="journal article" date="2019" name="Int. J. Syst. Evol. Microbiol.">
        <title>The Global Catalogue of Microorganisms (GCM) 10K type strain sequencing project: providing services to taxonomists for standard genome sequencing and annotation.</title>
        <authorList>
            <consortium name="The Broad Institute Genomics Platform"/>
            <consortium name="The Broad Institute Genome Sequencing Center for Infectious Disease"/>
            <person name="Wu L."/>
            <person name="Ma J."/>
        </authorList>
    </citation>
    <scope>NUCLEOTIDE SEQUENCE [LARGE SCALE GENOMIC DNA]</scope>
    <source>
        <strain evidence="10 11">JCM 14283</strain>
    </source>
</reference>
<comment type="subcellular location">
    <subcellularLocation>
        <location evidence="1 7">Cell membrane</location>
        <topology evidence="1 7">Multi-pass membrane protein</topology>
    </subcellularLocation>
</comment>
<dbReference type="SUPFAM" id="SSF161098">
    <property type="entry name" value="MetI-like"/>
    <property type="match status" value="1"/>
</dbReference>
<dbReference type="Proteomes" id="UP001501285">
    <property type="component" value="Unassembled WGS sequence"/>
</dbReference>
<keyword evidence="6 7" id="KW-0472">Membrane</keyword>
<comment type="similarity">
    <text evidence="7">Belongs to the binding-protein-dependent transport system permease family.</text>
</comment>
<keyword evidence="5 7" id="KW-1133">Transmembrane helix</keyword>
<keyword evidence="3" id="KW-1003">Cell membrane</keyword>